<feature type="transmembrane region" description="Helical" evidence="7">
    <location>
        <begin position="89"/>
        <end position="108"/>
    </location>
</feature>
<evidence type="ECO:0000259" key="8">
    <source>
        <dbReference type="Pfam" id="PF06241"/>
    </source>
</evidence>
<keyword evidence="10" id="KW-1185">Reference proteome</keyword>
<name>A0A328C6I1_9DELT</name>
<dbReference type="InterPro" id="IPR010420">
    <property type="entry name" value="CASTOR/POLLUX/SYM8_dom"/>
</dbReference>
<evidence type="ECO:0000256" key="2">
    <source>
        <dbReference type="ARBA" id="ARBA00022448"/>
    </source>
</evidence>
<keyword evidence="4 7" id="KW-1133">Transmembrane helix</keyword>
<sequence length="660" mass="73272">MKFGVGLLARFRFWVERALIRGAHVQLLLVIALVALIALLGGLAILPIAGPEEGLEQSVWWAFLRLTDPGYLGDDAGAWRRIVSTGLTLGGYVLFMGTLVAIMTGGLLRWMRTLERGLTPVIMEDHFVVLGWTSRTLPLLQELLLSTFRVRHFLASLGRSRRAGIVTLVEELDDEILEELRQDPVVGPRHDEVVLRSGSAINADHLWRVAAVHAAAVIVPSPQENVPGEVSADVEVIKILLSLDGQVDALNEEHPYVVVELREPRHEAVARRAYRGPLEVVSGGLLIGRLMAQNMRHPGLSRVYNELLSPELGSEIFVRHHPQLVGKSFGEAARFFERALLCGVVRQEQERLVPYLCPEREFEVRRGDALVLIARSYRDAAPCDEPRGTKRPLKMRKAEPLAEVRRRSCRRVLVLGWSEKVPALLSELRSYGERAFEVTVVSSLPVSERVRRLQEQGMSFDAAFCEHIQTDYTHWGAAGAAAVERADHVVFMSSDRLISGEEADARTIMGYLSLEEALTRPRRGRPPVQQLLELADSHNKRLMGARAGEVMISPVLLSHVLAQVALRRELRAILDELFTVGGAEIGFRTLDEYALEAAFMSVEELREEAARHGDVFLGVDRVSVRGGAAVELNPLPGRSWKVSSEDRVVVMTRGTGASLT</sequence>
<protein>
    <submittedName>
        <fullName evidence="9">Ion channel DMI1</fullName>
    </submittedName>
</protein>
<proteinExistence type="predicted"/>
<accession>A0A328C6I1</accession>
<dbReference type="GO" id="GO:0012505">
    <property type="term" value="C:endomembrane system"/>
    <property type="evidence" value="ECO:0007669"/>
    <property type="project" value="UniProtKB-SubCell"/>
</dbReference>
<evidence type="ECO:0000256" key="3">
    <source>
        <dbReference type="ARBA" id="ARBA00022692"/>
    </source>
</evidence>
<gene>
    <name evidence="9" type="ORF">DL240_13220</name>
</gene>
<evidence type="ECO:0000256" key="5">
    <source>
        <dbReference type="ARBA" id="ARBA00023065"/>
    </source>
</evidence>
<keyword evidence="3 7" id="KW-0812">Transmembrane</keyword>
<dbReference type="EMBL" id="QHKO01000005">
    <property type="protein sequence ID" value="RAL21807.1"/>
    <property type="molecule type" value="Genomic_DNA"/>
</dbReference>
<comment type="caution">
    <text evidence="9">The sequence shown here is derived from an EMBL/GenBank/DDBJ whole genome shotgun (WGS) entry which is preliminary data.</text>
</comment>
<dbReference type="PANTHER" id="PTHR31563:SF10">
    <property type="entry name" value="ION CHANNEL POLLUX-RELATED"/>
    <property type="match status" value="1"/>
</dbReference>
<evidence type="ECO:0000256" key="1">
    <source>
        <dbReference type="ARBA" id="ARBA00004127"/>
    </source>
</evidence>
<dbReference type="RefSeq" id="WP_111730370.1">
    <property type="nucleotide sequence ID" value="NZ_QHKO01000005.1"/>
</dbReference>
<dbReference type="AlphaFoldDB" id="A0A328C6I1"/>
<dbReference type="InterPro" id="IPR044849">
    <property type="entry name" value="CASTOR/POLLUX/SYM8-like"/>
</dbReference>
<dbReference type="Gene3D" id="3.40.50.720">
    <property type="entry name" value="NAD(P)-binding Rossmann-like Domain"/>
    <property type="match status" value="2"/>
</dbReference>
<dbReference type="Pfam" id="PF06241">
    <property type="entry name" value="Castor_Poll_mid"/>
    <property type="match status" value="1"/>
</dbReference>
<feature type="transmembrane region" description="Helical" evidence="7">
    <location>
        <begin position="27"/>
        <end position="49"/>
    </location>
</feature>
<feature type="domain" description="CASTOR/POLLUX/SYM8 ion channel conserved" evidence="8">
    <location>
        <begin position="286"/>
        <end position="379"/>
    </location>
</feature>
<comment type="subcellular location">
    <subcellularLocation>
        <location evidence="1">Endomembrane system</location>
        <topology evidence="1">Multi-pass membrane protein</topology>
    </subcellularLocation>
</comment>
<organism evidence="9 10">
    <name type="scientific">Lujinxingia litoralis</name>
    <dbReference type="NCBI Taxonomy" id="2211119"/>
    <lineage>
        <taxon>Bacteria</taxon>
        <taxon>Deltaproteobacteria</taxon>
        <taxon>Bradymonadales</taxon>
        <taxon>Lujinxingiaceae</taxon>
        <taxon>Lujinxingia</taxon>
    </lineage>
</organism>
<evidence type="ECO:0000313" key="9">
    <source>
        <dbReference type="EMBL" id="RAL21807.1"/>
    </source>
</evidence>
<keyword evidence="2" id="KW-0813">Transport</keyword>
<reference evidence="9 10" key="1">
    <citation type="submission" date="2018-05" db="EMBL/GenBank/DDBJ databases">
        <title>Lujinxingia marina gen. nov. sp. nov., a new facultative anaerobic member of the class Deltaproteobacteria, and proposal of Lujinxingaceae fam. nov.</title>
        <authorList>
            <person name="Li C.-M."/>
        </authorList>
    </citation>
    <scope>NUCLEOTIDE SEQUENCE [LARGE SCALE GENOMIC DNA]</scope>
    <source>
        <strain evidence="9 10">B210</strain>
    </source>
</reference>
<evidence type="ECO:0000256" key="7">
    <source>
        <dbReference type="SAM" id="Phobius"/>
    </source>
</evidence>
<dbReference type="GO" id="GO:0006811">
    <property type="term" value="P:monoatomic ion transport"/>
    <property type="evidence" value="ECO:0007669"/>
    <property type="project" value="UniProtKB-KW"/>
</dbReference>
<keyword evidence="6 7" id="KW-0472">Membrane</keyword>
<dbReference type="Proteomes" id="UP000249169">
    <property type="component" value="Unassembled WGS sequence"/>
</dbReference>
<dbReference type="PANTHER" id="PTHR31563">
    <property type="entry name" value="ION CHANNEL POLLUX-RELATED"/>
    <property type="match status" value="1"/>
</dbReference>
<evidence type="ECO:0000256" key="6">
    <source>
        <dbReference type="ARBA" id="ARBA00023136"/>
    </source>
</evidence>
<dbReference type="OrthoDB" id="305351at2"/>
<evidence type="ECO:0000256" key="4">
    <source>
        <dbReference type="ARBA" id="ARBA00022989"/>
    </source>
</evidence>
<evidence type="ECO:0000313" key="10">
    <source>
        <dbReference type="Proteomes" id="UP000249169"/>
    </source>
</evidence>
<keyword evidence="5" id="KW-0406">Ion transport</keyword>